<accession>A0ABP9LPD7</accession>
<reference evidence="3" key="1">
    <citation type="journal article" date="2019" name="Int. J. Syst. Evol. Microbiol.">
        <title>The Global Catalogue of Microorganisms (GCM) 10K type strain sequencing project: providing services to taxonomists for standard genome sequencing and annotation.</title>
        <authorList>
            <consortium name="The Broad Institute Genomics Platform"/>
            <consortium name="The Broad Institute Genome Sequencing Center for Infectious Disease"/>
            <person name="Wu L."/>
            <person name="Ma J."/>
        </authorList>
    </citation>
    <scope>NUCLEOTIDE SEQUENCE [LARGE SCALE GENOMIC DNA]</scope>
    <source>
        <strain evidence="3">JCM 18015</strain>
    </source>
</reference>
<dbReference type="PANTHER" id="PTHR35525:SF3">
    <property type="entry name" value="BLL6575 PROTEIN"/>
    <property type="match status" value="1"/>
</dbReference>
<dbReference type="InterPro" id="IPR021005">
    <property type="entry name" value="Znf_CGNR"/>
</dbReference>
<dbReference type="PANTHER" id="PTHR35525">
    <property type="entry name" value="BLL6575 PROTEIN"/>
    <property type="match status" value="1"/>
</dbReference>
<dbReference type="InterPro" id="IPR023286">
    <property type="entry name" value="ABATE_dom_sf"/>
</dbReference>
<sequence length="203" mass="21657">MAFDPPGPDEGRVQTVRSGEETGHPFLDFVNTVSDDGKTRAQNSFADGAELLGLLRAAGMPIPADETPPSRGQMASLMSLREAAHAVLSAMAAKRRPGREEALMLESAVKSATADATLTLDRVSGASFRPGPLGGLHDVVALSALDLLTRADLTRLKECKRCTRLFLDHGRGPGRRWCAMSRCGNRAKAESFRARKRAGDATG</sequence>
<dbReference type="Pfam" id="PF11706">
    <property type="entry name" value="zf-CGNR"/>
    <property type="match status" value="1"/>
</dbReference>
<dbReference type="EMBL" id="BAABHW010000006">
    <property type="protein sequence ID" value="GAA5080566.1"/>
    <property type="molecule type" value="Genomic_DNA"/>
</dbReference>
<dbReference type="Gene3D" id="1.10.3300.10">
    <property type="entry name" value="Jann2411-like domain"/>
    <property type="match status" value="1"/>
</dbReference>
<evidence type="ECO:0000259" key="1">
    <source>
        <dbReference type="Pfam" id="PF11706"/>
    </source>
</evidence>
<protein>
    <submittedName>
        <fullName evidence="2">CGNR zinc finger domain-containing protein</fullName>
    </submittedName>
</protein>
<dbReference type="RefSeq" id="WP_345229549.1">
    <property type="nucleotide sequence ID" value="NZ_BAABHW010000006.1"/>
</dbReference>
<organism evidence="2 3">
    <name type="scientific">[Roseibacterium] beibuensis</name>
    <dbReference type="NCBI Taxonomy" id="1193142"/>
    <lineage>
        <taxon>Bacteria</taxon>
        <taxon>Pseudomonadati</taxon>
        <taxon>Pseudomonadota</taxon>
        <taxon>Alphaproteobacteria</taxon>
        <taxon>Rhodobacterales</taxon>
        <taxon>Roseobacteraceae</taxon>
        <taxon>Roseicyclus</taxon>
    </lineage>
</organism>
<proteinExistence type="predicted"/>
<dbReference type="InterPro" id="IPR010852">
    <property type="entry name" value="ABATE"/>
</dbReference>
<keyword evidence="3" id="KW-1185">Reference proteome</keyword>
<feature type="domain" description="Zinc finger CGNR" evidence="1">
    <location>
        <begin position="155"/>
        <end position="196"/>
    </location>
</feature>
<gene>
    <name evidence="2" type="ORF">GCM10023209_34330</name>
</gene>
<evidence type="ECO:0000313" key="3">
    <source>
        <dbReference type="Proteomes" id="UP001499910"/>
    </source>
</evidence>
<dbReference type="Pfam" id="PF07336">
    <property type="entry name" value="ABATE"/>
    <property type="match status" value="1"/>
</dbReference>
<dbReference type="Proteomes" id="UP001499910">
    <property type="component" value="Unassembled WGS sequence"/>
</dbReference>
<comment type="caution">
    <text evidence="2">The sequence shown here is derived from an EMBL/GenBank/DDBJ whole genome shotgun (WGS) entry which is preliminary data.</text>
</comment>
<dbReference type="SUPFAM" id="SSF160904">
    <property type="entry name" value="Jann2411-like"/>
    <property type="match status" value="1"/>
</dbReference>
<evidence type="ECO:0000313" key="2">
    <source>
        <dbReference type="EMBL" id="GAA5080566.1"/>
    </source>
</evidence>
<name>A0ABP9LPD7_9RHOB</name>